<sequence>MKQFLYDFIWTLAIGLILYLGMQLQAQVAEKSQMTFTIFPLQAYIALFPVVIGLLIRTPKFMLQLRGKESWTYDWVKFVAIGVPALYIVLMTFLPFSPLGEGWLSIPNILLFGGTTVPTVAGLVFGYVVLACFKVVNLSNSKATY</sequence>
<evidence type="ECO:0000313" key="3">
    <source>
        <dbReference type="Proteomes" id="UP000004725"/>
    </source>
</evidence>
<evidence type="ECO:0000256" key="1">
    <source>
        <dbReference type="SAM" id="Phobius"/>
    </source>
</evidence>
<accession>A0AA87IJF6</accession>
<proteinExistence type="predicted"/>
<feature type="transmembrane region" description="Helical" evidence="1">
    <location>
        <begin position="76"/>
        <end position="97"/>
    </location>
</feature>
<name>A0AA87IJF6_9BACL</name>
<dbReference type="Proteomes" id="UP000004725">
    <property type="component" value="Unassembled WGS sequence"/>
</dbReference>
<gene>
    <name evidence="2" type="ORF">A1A1_13327</name>
</gene>
<dbReference type="EMBL" id="AJYB01000043">
    <property type="protein sequence ID" value="EIM05988.1"/>
    <property type="molecule type" value="Genomic_DNA"/>
</dbReference>
<dbReference type="AlphaFoldDB" id="A0AA87IJF6"/>
<keyword evidence="1" id="KW-0472">Membrane</keyword>
<feature type="transmembrane region" description="Helical" evidence="1">
    <location>
        <begin position="36"/>
        <end position="56"/>
    </location>
</feature>
<keyword evidence="1" id="KW-0812">Transmembrane</keyword>
<keyword evidence="1" id="KW-1133">Transmembrane helix</keyword>
<protein>
    <submittedName>
        <fullName evidence="2">Uncharacterized protein</fullName>
    </submittedName>
</protein>
<reference evidence="2 3" key="1">
    <citation type="journal article" date="2012" name="J. Bacteriol.">
        <title>Genome Sequence of the Antarctic Psychrophile Bacterium Planococcus antarcticus DSM 14505.</title>
        <authorList>
            <person name="Margolles A."/>
            <person name="Gueimonde M."/>
            <person name="Sanchez B."/>
        </authorList>
    </citation>
    <scope>NUCLEOTIDE SEQUENCE [LARGE SCALE GENOMIC DNA]</scope>
    <source>
        <strain evidence="2 3">DSM 14505</strain>
    </source>
</reference>
<feature type="transmembrane region" description="Helical" evidence="1">
    <location>
        <begin position="109"/>
        <end position="133"/>
    </location>
</feature>
<comment type="caution">
    <text evidence="2">The sequence shown here is derived from an EMBL/GenBank/DDBJ whole genome shotgun (WGS) entry which is preliminary data.</text>
</comment>
<dbReference type="RefSeq" id="WP_006830627.1">
    <property type="nucleotide sequence ID" value="NZ_AJYB01000043.1"/>
</dbReference>
<organism evidence="2 3">
    <name type="scientific">Planococcus antarcticus DSM 14505</name>
    <dbReference type="NCBI Taxonomy" id="1185653"/>
    <lineage>
        <taxon>Bacteria</taxon>
        <taxon>Bacillati</taxon>
        <taxon>Bacillota</taxon>
        <taxon>Bacilli</taxon>
        <taxon>Bacillales</taxon>
        <taxon>Caryophanaceae</taxon>
        <taxon>Planococcus</taxon>
    </lineage>
</organism>
<evidence type="ECO:0000313" key="2">
    <source>
        <dbReference type="EMBL" id="EIM05988.1"/>
    </source>
</evidence>